<proteinExistence type="inferred from homology"/>
<dbReference type="Pfam" id="PF01105">
    <property type="entry name" value="EMP24_GP25L"/>
    <property type="match status" value="1"/>
</dbReference>
<evidence type="ECO:0000256" key="7">
    <source>
        <dbReference type="RuleBase" id="RU003827"/>
    </source>
</evidence>
<evidence type="ECO:0000313" key="11">
    <source>
        <dbReference type="RefSeq" id="XP_050945398.1"/>
    </source>
</evidence>
<evidence type="ECO:0000313" key="10">
    <source>
        <dbReference type="Proteomes" id="UP001652600"/>
    </source>
</evidence>
<organism evidence="10 11">
    <name type="scientific">Cucumis melo</name>
    <name type="common">Muskmelon</name>
    <dbReference type="NCBI Taxonomy" id="3656"/>
    <lineage>
        <taxon>Eukaryota</taxon>
        <taxon>Viridiplantae</taxon>
        <taxon>Streptophyta</taxon>
        <taxon>Embryophyta</taxon>
        <taxon>Tracheophyta</taxon>
        <taxon>Spermatophyta</taxon>
        <taxon>Magnoliopsida</taxon>
        <taxon>eudicotyledons</taxon>
        <taxon>Gunneridae</taxon>
        <taxon>Pentapetalae</taxon>
        <taxon>rosids</taxon>
        <taxon>fabids</taxon>
        <taxon>Cucurbitales</taxon>
        <taxon>Cucurbitaceae</taxon>
        <taxon>Benincaseae</taxon>
        <taxon>Cucumis</taxon>
    </lineage>
</organism>
<keyword evidence="5" id="KW-1133">Transmembrane helix</keyword>
<evidence type="ECO:0000256" key="2">
    <source>
        <dbReference type="ARBA" id="ARBA00007104"/>
    </source>
</evidence>
<dbReference type="GeneID" id="103503362"/>
<comment type="subcellular location">
    <subcellularLocation>
        <location evidence="1 7">Membrane</location>
        <topology evidence="1 7">Single-pass type I membrane protein</topology>
    </subcellularLocation>
</comment>
<name>A0ABM3L5U0_CUCME</name>
<accession>A0ABM3L5U0</accession>
<evidence type="ECO:0000256" key="4">
    <source>
        <dbReference type="ARBA" id="ARBA00022729"/>
    </source>
</evidence>
<evidence type="ECO:0000259" key="9">
    <source>
        <dbReference type="PROSITE" id="PS50866"/>
    </source>
</evidence>
<feature type="chain" id="PRO_5046332471" evidence="8">
    <location>
        <begin position="24"/>
        <end position="216"/>
    </location>
</feature>
<keyword evidence="10" id="KW-1185">Reference proteome</keyword>
<keyword evidence="3 7" id="KW-0812">Transmembrane</keyword>
<dbReference type="Proteomes" id="UP001652600">
    <property type="component" value="Chromosome 9"/>
</dbReference>
<dbReference type="InterPro" id="IPR015720">
    <property type="entry name" value="Emp24-like"/>
</dbReference>
<comment type="similarity">
    <text evidence="2 7">Belongs to the EMP24/GP25L family.</text>
</comment>
<reference evidence="11" key="1">
    <citation type="submission" date="2025-08" db="UniProtKB">
        <authorList>
            <consortium name="RefSeq"/>
        </authorList>
    </citation>
    <scope>IDENTIFICATION</scope>
    <source>
        <tissue evidence="11">Stem</tissue>
    </source>
</reference>
<dbReference type="RefSeq" id="XP_050945398.1">
    <property type="nucleotide sequence ID" value="XM_051089441.1"/>
</dbReference>
<evidence type="ECO:0000256" key="6">
    <source>
        <dbReference type="ARBA" id="ARBA00023136"/>
    </source>
</evidence>
<keyword evidence="4 8" id="KW-0732">Signal</keyword>
<dbReference type="PROSITE" id="PS50866">
    <property type="entry name" value="GOLD"/>
    <property type="match status" value="1"/>
</dbReference>
<dbReference type="PANTHER" id="PTHR22811">
    <property type="entry name" value="TRANSMEMBRANE EMP24 DOMAIN-CONTAINING PROTEIN"/>
    <property type="match status" value="1"/>
</dbReference>
<keyword evidence="6" id="KW-0472">Membrane</keyword>
<dbReference type="InterPro" id="IPR009038">
    <property type="entry name" value="GOLD_dom"/>
</dbReference>
<evidence type="ECO:0000256" key="5">
    <source>
        <dbReference type="ARBA" id="ARBA00022989"/>
    </source>
</evidence>
<feature type="signal peptide" evidence="8">
    <location>
        <begin position="1"/>
        <end position="23"/>
    </location>
</feature>
<protein>
    <submittedName>
        <fullName evidence="11">Transmembrane emp24 domain-containing protein p24delta9-like isoform X1</fullName>
    </submittedName>
</protein>
<sequence length="216" mass="24443">MVRFFPAFQLLVLIGFLSSRSESLRFDLQSGHTKCISEDIKQNAMTVGKYHVVNPNEGQPLTDERKLIVRVTSATGNTYHYSDKVESGQFGFVAAEAGDFMACFWAPDHQPQVTLSVDFDWRTGVAAKDWSNVAKKGSVEAINLFEWFSGQKLIRKNVLFVELMWRNQCSFNIFQGSVARSQAQVNEGFGIEALKPIRLALISICDWRFIQEPCSF</sequence>
<dbReference type="SMART" id="SM01190">
    <property type="entry name" value="EMP24_GP25L"/>
    <property type="match status" value="1"/>
</dbReference>
<evidence type="ECO:0000256" key="1">
    <source>
        <dbReference type="ARBA" id="ARBA00004479"/>
    </source>
</evidence>
<gene>
    <name evidence="11" type="primary">LOC103503362</name>
</gene>
<evidence type="ECO:0000256" key="8">
    <source>
        <dbReference type="SAM" id="SignalP"/>
    </source>
</evidence>
<feature type="domain" description="GOLD" evidence="9">
    <location>
        <begin position="33"/>
        <end position="123"/>
    </location>
</feature>
<evidence type="ECO:0000256" key="3">
    <source>
        <dbReference type="ARBA" id="ARBA00022692"/>
    </source>
</evidence>